<sequence length="99" mass="10942">MSSLQFAIPVRVRMVDGLPIEEIYGIEQALDLLAEWPVGRQGKLYQAAFNACFSASVGVVDVEEAGRAFTAFCRVGGILAKDMMWQAKRGRDHRRPLSA</sequence>
<accession>A0ABY2Q9Z4</accession>
<gene>
    <name evidence="1" type="ORF">E6C48_07250</name>
</gene>
<dbReference type="Gene3D" id="6.10.250.730">
    <property type="match status" value="1"/>
</dbReference>
<name>A0ABY2Q9Z4_9HYPH</name>
<protein>
    <submittedName>
        <fullName evidence="1">DUF982 domain-containing protein</fullName>
    </submittedName>
</protein>
<organism evidence="1 2">
    <name type="scientific">Ollibium composti</name>
    <dbReference type="NCBI Taxonomy" id="2675109"/>
    <lineage>
        <taxon>Bacteria</taxon>
        <taxon>Pseudomonadati</taxon>
        <taxon>Pseudomonadota</taxon>
        <taxon>Alphaproteobacteria</taxon>
        <taxon>Hyphomicrobiales</taxon>
        <taxon>Phyllobacteriaceae</taxon>
        <taxon>Ollibium</taxon>
    </lineage>
</organism>
<dbReference type="EMBL" id="SSNY01000003">
    <property type="protein sequence ID" value="THF58396.1"/>
    <property type="molecule type" value="Genomic_DNA"/>
</dbReference>
<comment type="caution">
    <text evidence="1">The sequence shown here is derived from an EMBL/GenBank/DDBJ whole genome shotgun (WGS) entry which is preliminary data.</text>
</comment>
<keyword evidence="2" id="KW-1185">Reference proteome</keyword>
<reference evidence="1 2" key="1">
    <citation type="submission" date="2019-04" db="EMBL/GenBank/DDBJ databases">
        <title>Mesorhizobium composti sp. nov., isolated from compost.</title>
        <authorList>
            <person name="Lin S.-Y."/>
            <person name="Hameed A."/>
            <person name="Hsieh Y.-T."/>
            <person name="Young C.-C."/>
        </authorList>
    </citation>
    <scope>NUCLEOTIDE SEQUENCE [LARGE SCALE GENOMIC DNA]</scope>
    <source>
        <strain evidence="1 2">CC-YTH430</strain>
    </source>
</reference>
<dbReference type="Proteomes" id="UP000306441">
    <property type="component" value="Unassembled WGS sequence"/>
</dbReference>
<proteinExistence type="predicted"/>
<dbReference type="InterPro" id="IPR010385">
    <property type="entry name" value="DUF982"/>
</dbReference>
<evidence type="ECO:0000313" key="1">
    <source>
        <dbReference type="EMBL" id="THF58396.1"/>
    </source>
</evidence>
<evidence type="ECO:0000313" key="2">
    <source>
        <dbReference type="Proteomes" id="UP000306441"/>
    </source>
</evidence>
<dbReference type="RefSeq" id="WP_136355567.1">
    <property type="nucleotide sequence ID" value="NZ_SSNY01000003.1"/>
</dbReference>
<dbReference type="Pfam" id="PF06169">
    <property type="entry name" value="DUF982"/>
    <property type="match status" value="1"/>
</dbReference>